<dbReference type="EMBL" id="LAZR01006704">
    <property type="protein sequence ID" value="KKM90204.1"/>
    <property type="molecule type" value="Genomic_DNA"/>
</dbReference>
<protein>
    <submittedName>
        <fullName evidence="1">Uncharacterized protein</fullName>
    </submittedName>
</protein>
<accession>A0A0F9L5T9</accession>
<sequence>MIAGKVTIANVSMPTAKTEASYTLPDGTKKAVLKLRNSAIKFRFAYATGATDRDGTHITIPAGASKEVVDIKGTAITLFFQADAGNQTMEIETWK</sequence>
<comment type="caution">
    <text evidence="1">The sequence shown here is derived from an EMBL/GenBank/DDBJ whole genome shotgun (WGS) entry which is preliminary data.</text>
</comment>
<dbReference type="AlphaFoldDB" id="A0A0F9L5T9"/>
<name>A0A0F9L5T9_9ZZZZ</name>
<proteinExistence type="predicted"/>
<evidence type="ECO:0000313" key="1">
    <source>
        <dbReference type="EMBL" id="KKM90204.1"/>
    </source>
</evidence>
<gene>
    <name evidence="1" type="ORF">LCGC14_1241020</name>
</gene>
<reference evidence="1" key="1">
    <citation type="journal article" date="2015" name="Nature">
        <title>Complex archaea that bridge the gap between prokaryotes and eukaryotes.</title>
        <authorList>
            <person name="Spang A."/>
            <person name="Saw J.H."/>
            <person name="Jorgensen S.L."/>
            <person name="Zaremba-Niedzwiedzka K."/>
            <person name="Martijn J."/>
            <person name="Lind A.E."/>
            <person name="van Eijk R."/>
            <person name="Schleper C."/>
            <person name="Guy L."/>
            <person name="Ettema T.J."/>
        </authorList>
    </citation>
    <scope>NUCLEOTIDE SEQUENCE</scope>
</reference>
<organism evidence="1">
    <name type="scientific">marine sediment metagenome</name>
    <dbReference type="NCBI Taxonomy" id="412755"/>
    <lineage>
        <taxon>unclassified sequences</taxon>
        <taxon>metagenomes</taxon>
        <taxon>ecological metagenomes</taxon>
    </lineage>
</organism>